<feature type="repeat" description="TPR" evidence="1">
    <location>
        <begin position="372"/>
        <end position="405"/>
    </location>
</feature>
<dbReference type="GO" id="GO:1905515">
    <property type="term" value="P:non-motile cilium assembly"/>
    <property type="evidence" value="ECO:0007669"/>
    <property type="project" value="InterPro"/>
</dbReference>
<evidence type="ECO:0000313" key="4">
    <source>
        <dbReference type="Proteomes" id="UP000041254"/>
    </source>
</evidence>
<feature type="repeat" description="TPR" evidence="1">
    <location>
        <begin position="408"/>
        <end position="441"/>
    </location>
</feature>
<reference evidence="3 4" key="1">
    <citation type="submission" date="2014-11" db="EMBL/GenBank/DDBJ databases">
        <authorList>
            <person name="Zhu J."/>
            <person name="Qi W."/>
            <person name="Song R."/>
        </authorList>
    </citation>
    <scope>NUCLEOTIDE SEQUENCE [LARGE SCALE GENOMIC DNA]</scope>
</reference>
<dbReference type="PROSITE" id="PS50005">
    <property type="entry name" value="TPR"/>
    <property type="match status" value="3"/>
</dbReference>
<feature type="repeat" description="TPR" evidence="1">
    <location>
        <begin position="442"/>
        <end position="475"/>
    </location>
</feature>
<feature type="compositionally biased region" description="Polar residues" evidence="2">
    <location>
        <begin position="127"/>
        <end position="139"/>
    </location>
</feature>
<dbReference type="SUPFAM" id="SSF48452">
    <property type="entry name" value="TPR-like"/>
    <property type="match status" value="1"/>
</dbReference>
<dbReference type="GO" id="GO:0097730">
    <property type="term" value="C:non-motile cilium"/>
    <property type="evidence" value="ECO:0007669"/>
    <property type="project" value="TreeGrafter"/>
</dbReference>
<feature type="compositionally biased region" description="Polar residues" evidence="2">
    <location>
        <begin position="91"/>
        <end position="108"/>
    </location>
</feature>
<evidence type="ECO:0000256" key="1">
    <source>
        <dbReference type="PROSITE-ProRule" id="PRU00339"/>
    </source>
</evidence>
<accession>A0A0G4GWT1</accession>
<feature type="region of interest" description="Disordered" evidence="2">
    <location>
        <begin position="86"/>
        <end position="139"/>
    </location>
</feature>
<keyword evidence="1" id="KW-0802">TPR repeat</keyword>
<dbReference type="OMA" id="QMGVNSA"/>
<protein>
    <submittedName>
        <fullName evidence="3">Uncharacterized protein</fullName>
    </submittedName>
</protein>
<dbReference type="InterPro" id="IPR019734">
    <property type="entry name" value="TPR_rpt"/>
</dbReference>
<dbReference type="Pfam" id="PF13431">
    <property type="entry name" value="TPR_17"/>
    <property type="match status" value="1"/>
</dbReference>
<dbReference type="AlphaFoldDB" id="A0A0G4GWT1"/>
<dbReference type="InterPro" id="IPR011990">
    <property type="entry name" value="TPR-like_helical_dom_sf"/>
</dbReference>
<dbReference type="InterPro" id="IPR028796">
    <property type="entry name" value="BBS8"/>
</dbReference>
<dbReference type="OrthoDB" id="421121at2759"/>
<evidence type="ECO:0000256" key="2">
    <source>
        <dbReference type="SAM" id="MobiDB-lite"/>
    </source>
</evidence>
<dbReference type="Gene3D" id="1.25.40.10">
    <property type="entry name" value="Tetratricopeptide repeat domain"/>
    <property type="match status" value="1"/>
</dbReference>
<dbReference type="GO" id="GO:0036064">
    <property type="term" value="C:ciliary basal body"/>
    <property type="evidence" value="ECO:0007669"/>
    <property type="project" value="TreeGrafter"/>
</dbReference>
<dbReference type="STRING" id="1169540.A0A0G4GWT1"/>
<dbReference type="SMART" id="SM00028">
    <property type="entry name" value="TPR"/>
    <property type="match status" value="7"/>
</dbReference>
<proteinExistence type="predicted"/>
<organism evidence="3 4">
    <name type="scientific">Vitrella brassicaformis (strain CCMP3155)</name>
    <dbReference type="NCBI Taxonomy" id="1169540"/>
    <lineage>
        <taxon>Eukaryota</taxon>
        <taxon>Sar</taxon>
        <taxon>Alveolata</taxon>
        <taxon>Colpodellida</taxon>
        <taxon>Vitrellaceae</taxon>
        <taxon>Vitrella</taxon>
    </lineage>
</organism>
<dbReference type="Pfam" id="PF13174">
    <property type="entry name" value="TPR_6"/>
    <property type="match status" value="1"/>
</dbReference>
<keyword evidence="4" id="KW-1185">Reference proteome</keyword>
<name>A0A0G4GWT1_VITBC</name>
<dbReference type="PANTHER" id="PTHR44177">
    <property type="entry name" value="TETRATRICOPEPTIDE REPEAT PROTEIN 8"/>
    <property type="match status" value="1"/>
</dbReference>
<dbReference type="EMBL" id="CDMY01000850">
    <property type="protein sequence ID" value="CEM35305.1"/>
    <property type="molecule type" value="Genomic_DNA"/>
</dbReference>
<dbReference type="InParanoid" id="A0A0G4GWT1"/>
<gene>
    <name evidence="3" type="ORF">Vbra_18899</name>
</gene>
<dbReference type="Proteomes" id="UP000041254">
    <property type="component" value="Unassembled WGS sequence"/>
</dbReference>
<dbReference type="PhylomeDB" id="A0A0G4GWT1"/>
<dbReference type="GO" id="GO:0034464">
    <property type="term" value="C:BBSome"/>
    <property type="evidence" value="ECO:0007669"/>
    <property type="project" value="InterPro"/>
</dbReference>
<dbReference type="CDD" id="cd21341">
    <property type="entry name" value="TTC8_N"/>
    <property type="match status" value="1"/>
</dbReference>
<evidence type="ECO:0000313" key="3">
    <source>
        <dbReference type="EMBL" id="CEM35305.1"/>
    </source>
</evidence>
<dbReference type="PANTHER" id="PTHR44177:SF1">
    <property type="entry name" value="TETRATRICOPEPTIDE REPEAT PROTEIN 8"/>
    <property type="match status" value="1"/>
</dbReference>
<sequence length="526" mass="57963">MRARAPLQPQDKKINPFFHALSKYRRHQYDDCLALCGSLLRQNSRDQAAFVLKCRAITAKHWLDDLEVEVEGLADALMEDNVAATAPRPGTSLQRPLSSAQQAGTGPSQAVRPVSATGRPVTGFTRPATSARPTSSQQRDLITTAMAMSARPGTAASGRPVTSAGRLVRLGTASMASLGTDGGGETIQVDGIDFHKYAKRPEIAKALCDYLIYFLRQPRKALDLAAEATREASFADWWWKERLGKCYFQLGLLREAEKQFRSSIGNDSRVVTNLELARVYLKLDQPNAALEVYQKASEKFPGDISVTVSMARLYEDLNDSQKSIGLYKRVVARDPVNAEALACLAAHHFYSDQPEVALRFCRRLLLMGVSSTELWNNLGLACFYAAQYDLAITCLDRALMLADDGVSAEVWYNIGQVGIGVGDLGLSYQSFKLALSIDPNHAESHTNLGVLELRKGNIEQAQLAFSHASRLAPHLYEPAYNSALVAFKLGDFQDAFNKANMALQAYPGHHESKELLKQLKLQFMAF</sequence>
<dbReference type="VEuPathDB" id="CryptoDB:Vbra_18899"/>
<dbReference type="Pfam" id="PF13181">
    <property type="entry name" value="TPR_8"/>
    <property type="match status" value="1"/>
</dbReference>